<proteinExistence type="predicted"/>
<dbReference type="InterPro" id="IPR043129">
    <property type="entry name" value="ATPase_NBD"/>
</dbReference>
<dbReference type="InterPro" id="IPR003695">
    <property type="entry name" value="Ppx_GppA_N"/>
</dbReference>
<dbReference type="Proteomes" id="UP000589626">
    <property type="component" value="Unassembled WGS sequence"/>
</dbReference>
<dbReference type="GO" id="GO:0008894">
    <property type="term" value="F:guanosine-5'-triphosphate,3'-diphosphate diphosphatase activity"/>
    <property type="evidence" value="ECO:0007669"/>
    <property type="project" value="UniProtKB-EC"/>
</dbReference>
<dbReference type="Gene3D" id="3.30.420.40">
    <property type="match status" value="1"/>
</dbReference>
<evidence type="ECO:0000313" key="2">
    <source>
        <dbReference type="EMBL" id="MBB3041903.1"/>
    </source>
</evidence>
<accession>A0A7W4VUB0</accession>
<dbReference type="PANTHER" id="PTHR30005">
    <property type="entry name" value="EXOPOLYPHOSPHATASE"/>
    <property type="match status" value="1"/>
</dbReference>
<dbReference type="Pfam" id="PF02541">
    <property type="entry name" value="Ppx-GppA"/>
    <property type="match status" value="1"/>
</dbReference>
<dbReference type="InterPro" id="IPR050273">
    <property type="entry name" value="GppA/Ppx_hydrolase"/>
</dbReference>
<dbReference type="GO" id="GO:0004309">
    <property type="term" value="F:exopolyphosphatase activity"/>
    <property type="evidence" value="ECO:0007669"/>
    <property type="project" value="UniProtKB-EC"/>
</dbReference>
<dbReference type="EC" id="3.6.1.40" evidence="2"/>
<dbReference type="EMBL" id="JACHWR010000001">
    <property type="protein sequence ID" value="MBB3041903.1"/>
    <property type="molecule type" value="Genomic_DNA"/>
</dbReference>
<dbReference type="PANTHER" id="PTHR30005:SF13">
    <property type="entry name" value="EXOPOLYPHOSPHATASE 2"/>
    <property type="match status" value="1"/>
</dbReference>
<organism evidence="2 3">
    <name type="scientific">Nocardioides soli</name>
    <dbReference type="NCBI Taxonomy" id="1036020"/>
    <lineage>
        <taxon>Bacteria</taxon>
        <taxon>Bacillati</taxon>
        <taxon>Actinomycetota</taxon>
        <taxon>Actinomycetes</taxon>
        <taxon>Propionibacteriales</taxon>
        <taxon>Nocardioidaceae</taxon>
        <taxon>Nocardioides</taxon>
    </lineage>
</organism>
<feature type="domain" description="Ppx/GppA phosphatase N-terminal" evidence="1">
    <location>
        <begin position="28"/>
        <end position="291"/>
    </location>
</feature>
<comment type="caution">
    <text evidence="2">The sequence shown here is derived from an EMBL/GenBank/DDBJ whole genome shotgun (WGS) entry which is preliminary data.</text>
</comment>
<keyword evidence="3" id="KW-1185">Reference proteome</keyword>
<dbReference type="EC" id="3.6.1.11" evidence="2"/>
<gene>
    <name evidence="2" type="ORF">FHU40_001704</name>
</gene>
<name>A0A7W4VUB0_9ACTN</name>
<dbReference type="AlphaFoldDB" id="A0A7W4VUB0"/>
<dbReference type="SUPFAM" id="SSF53067">
    <property type="entry name" value="Actin-like ATPase domain"/>
    <property type="match status" value="2"/>
</dbReference>
<sequence length="302" mass="31538">MAAIDCGTNTIKLLVGSMLPSDGLSVDVREMRMVRLGQDLDRTGRIADEALARAFAAIDEYAELIRAHGVPPERVRFVATSASRDAANADVFVAGVRERLGVEPEVVSGAVEAALSFGGAVRNLRDRPDTPVLVVDIGGGSTELILGATGPEAADSMDIGSVRLTERHLRSDPPTAAEIAACVADIDAHLDACPVDPADAATVVGVAGTVTQLAAVVLDLAAYDRELVDQQVLPVADVHATTDRLLAMTVAERLAIASMHPGRADVIAAGVLILDRVLRRSDVTSLVVSESDILDGIAWSLV</sequence>
<reference evidence="2 3" key="1">
    <citation type="submission" date="2020-08" db="EMBL/GenBank/DDBJ databases">
        <title>Sequencing the genomes of 1000 actinobacteria strains.</title>
        <authorList>
            <person name="Klenk H.-P."/>
        </authorList>
    </citation>
    <scope>NUCLEOTIDE SEQUENCE [LARGE SCALE GENOMIC DNA]</scope>
    <source>
        <strain evidence="2 3">DSM 105498</strain>
    </source>
</reference>
<dbReference type="CDD" id="cd24054">
    <property type="entry name" value="ASKHA_NBD_AaPPX-GppA_MtPPX2-like"/>
    <property type="match status" value="1"/>
</dbReference>
<dbReference type="Gene3D" id="3.30.420.150">
    <property type="entry name" value="Exopolyphosphatase. Domain 2"/>
    <property type="match status" value="1"/>
</dbReference>
<dbReference type="RefSeq" id="WP_343057786.1">
    <property type="nucleotide sequence ID" value="NZ_JACHWR010000001.1"/>
</dbReference>
<evidence type="ECO:0000259" key="1">
    <source>
        <dbReference type="Pfam" id="PF02541"/>
    </source>
</evidence>
<evidence type="ECO:0000313" key="3">
    <source>
        <dbReference type="Proteomes" id="UP000589626"/>
    </source>
</evidence>
<keyword evidence="2" id="KW-0378">Hydrolase</keyword>
<protein>
    <submittedName>
        <fullName evidence="2">Exopolyphosphatase/guanosine-5'-triphosphate, 3'-diphosphate pyrophosphatase</fullName>
        <ecNumber evidence="2">3.6.1.11</ecNumber>
        <ecNumber evidence="2">3.6.1.40</ecNumber>
    </submittedName>
</protein>